<dbReference type="InterPro" id="IPR016181">
    <property type="entry name" value="Acyl_CoA_acyltransferase"/>
</dbReference>
<evidence type="ECO:0000313" key="5">
    <source>
        <dbReference type="Proteomes" id="UP000198415"/>
    </source>
</evidence>
<dbReference type="OrthoDB" id="9787920at2"/>
<evidence type="ECO:0000313" key="4">
    <source>
        <dbReference type="EMBL" id="SNS24304.1"/>
    </source>
</evidence>
<dbReference type="PANTHER" id="PTHR43877">
    <property type="entry name" value="AMINOALKYLPHOSPHONATE N-ACETYLTRANSFERASE-RELATED-RELATED"/>
    <property type="match status" value="1"/>
</dbReference>
<sequence length="139" mass="15000">MISMSTGRDDPGLRQLLSDELDRINEAAIASDDETQLSIRALGDDGALIGGIVGYTWGGCGGIESLWLSREHRGQGLGARLLAAAEAEIRRRGCDRVVLSTMSFQAPGFYLKCGYEEVGRLPGMPGGTTKHFFSKRLQP</sequence>
<dbReference type="InterPro" id="IPR050832">
    <property type="entry name" value="Bact_Acetyltransf"/>
</dbReference>
<accession>A0A239CXN0</accession>
<dbReference type="RefSeq" id="WP_089296211.1">
    <property type="nucleotide sequence ID" value="NZ_BOMU01000064.1"/>
</dbReference>
<dbReference type="SUPFAM" id="SSF55729">
    <property type="entry name" value="Acyl-CoA N-acyltransferases (Nat)"/>
    <property type="match status" value="1"/>
</dbReference>
<keyword evidence="2" id="KW-0012">Acyltransferase</keyword>
<dbReference type="GO" id="GO:0016747">
    <property type="term" value="F:acyltransferase activity, transferring groups other than amino-acyl groups"/>
    <property type="evidence" value="ECO:0007669"/>
    <property type="project" value="InterPro"/>
</dbReference>
<name>A0A239CXN0_9ACTN</name>
<keyword evidence="5" id="KW-1185">Reference proteome</keyword>
<dbReference type="Gene3D" id="3.40.630.30">
    <property type="match status" value="1"/>
</dbReference>
<gene>
    <name evidence="4" type="ORF">SAMN06264365_112124</name>
</gene>
<feature type="domain" description="N-acetyltransferase" evidence="3">
    <location>
        <begin position="1"/>
        <end position="139"/>
    </location>
</feature>
<proteinExistence type="predicted"/>
<evidence type="ECO:0000256" key="1">
    <source>
        <dbReference type="ARBA" id="ARBA00022679"/>
    </source>
</evidence>
<dbReference type="Proteomes" id="UP000198415">
    <property type="component" value="Unassembled WGS sequence"/>
</dbReference>
<dbReference type="EMBL" id="FZNR01000012">
    <property type="protein sequence ID" value="SNS24304.1"/>
    <property type="molecule type" value="Genomic_DNA"/>
</dbReference>
<evidence type="ECO:0000256" key="2">
    <source>
        <dbReference type="ARBA" id="ARBA00023315"/>
    </source>
</evidence>
<organism evidence="4 5">
    <name type="scientific">Actinoplanes regularis</name>
    <dbReference type="NCBI Taxonomy" id="52697"/>
    <lineage>
        <taxon>Bacteria</taxon>
        <taxon>Bacillati</taxon>
        <taxon>Actinomycetota</taxon>
        <taxon>Actinomycetes</taxon>
        <taxon>Micromonosporales</taxon>
        <taxon>Micromonosporaceae</taxon>
        <taxon>Actinoplanes</taxon>
    </lineage>
</organism>
<dbReference type="PROSITE" id="PS51186">
    <property type="entry name" value="GNAT"/>
    <property type="match status" value="1"/>
</dbReference>
<reference evidence="4 5" key="1">
    <citation type="submission" date="2017-06" db="EMBL/GenBank/DDBJ databases">
        <authorList>
            <person name="Kim H.J."/>
            <person name="Triplett B.A."/>
        </authorList>
    </citation>
    <scope>NUCLEOTIDE SEQUENCE [LARGE SCALE GENOMIC DNA]</scope>
    <source>
        <strain evidence="4 5">DSM 43151</strain>
    </source>
</reference>
<dbReference type="Pfam" id="PF00583">
    <property type="entry name" value="Acetyltransf_1"/>
    <property type="match status" value="1"/>
</dbReference>
<dbReference type="AlphaFoldDB" id="A0A239CXN0"/>
<evidence type="ECO:0000259" key="3">
    <source>
        <dbReference type="PROSITE" id="PS51186"/>
    </source>
</evidence>
<dbReference type="PANTHER" id="PTHR43877:SF2">
    <property type="entry name" value="AMINOALKYLPHOSPHONATE N-ACETYLTRANSFERASE-RELATED"/>
    <property type="match status" value="1"/>
</dbReference>
<keyword evidence="1 4" id="KW-0808">Transferase</keyword>
<dbReference type="InterPro" id="IPR000182">
    <property type="entry name" value="GNAT_dom"/>
</dbReference>
<protein>
    <submittedName>
        <fullName evidence="4">Acetyltransferase (GNAT) family protein</fullName>
    </submittedName>
</protein>